<dbReference type="Proteomes" id="UP000478636">
    <property type="component" value="Unassembled WGS sequence"/>
</dbReference>
<evidence type="ECO:0000313" key="4">
    <source>
        <dbReference type="EMBL" id="MWN21489.1"/>
    </source>
</evidence>
<dbReference type="InterPro" id="IPR007394">
    <property type="entry name" value="UPF0122"/>
</dbReference>
<protein>
    <recommendedName>
        <fullName evidence="3">UPF0122 protein FGL83_05795</fullName>
    </recommendedName>
</protein>
<reference evidence="4 7" key="2">
    <citation type="submission" date="2019-12" db="EMBL/GenBank/DDBJ databases">
        <title>Complete genome sequence of Leuconostoc lactis strain AVN1 provides insights into metabolic potential.</title>
        <authorList>
            <person name="Besrour N."/>
            <person name="Najjari A."/>
            <person name="Fhoula I."/>
            <person name="Jaballah S."/>
            <person name="Klibi N."/>
            <person name="Ouzari H.I."/>
        </authorList>
    </citation>
    <scope>NUCLEOTIDE SEQUENCE [LARGE SCALE GENOMIC DNA]</scope>
    <source>
        <strain evidence="4 7">AVN1</strain>
    </source>
</reference>
<dbReference type="eggNOG" id="COG2739">
    <property type="taxonomic scope" value="Bacteria"/>
</dbReference>
<organism evidence="4 7">
    <name type="scientific">Leuconostoc lactis</name>
    <dbReference type="NCBI Taxonomy" id="1246"/>
    <lineage>
        <taxon>Bacteria</taxon>
        <taxon>Bacillati</taxon>
        <taxon>Bacillota</taxon>
        <taxon>Bacilli</taxon>
        <taxon>Lactobacillales</taxon>
        <taxon>Lactobacillaceae</taxon>
        <taxon>Leuconostoc</taxon>
    </lineage>
</organism>
<name>A0A0Q0YAG8_LEULA</name>
<evidence type="ECO:0000256" key="3">
    <source>
        <dbReference type="HAMAP-Rule" id="MF_00245"/>
    </source>
</evidence>
<dbReference type="HAMAP" id="MF_00245">
    <property type="entry name" value="UPF0122"/>
    <property type="match status" value="1"/>
</dbReference>
<dbReference type="InterPro" id="IPR054831">
    <property type="entry name" value="UPF0122_fam_protein"/>
</dbReference>
<keyword evidence="4" id="KW-0238">DNA-binding</keyword>
<accession>A0A0Q0YAG8</accession>
<dbReference type="InterPro" id="IPR013324">
    <property type="entry name" value="RNA_pol_sigma_r3/r4-like"/>
</dbReference>
<dbReference type="Proteomes" id="UP000321298">
    <property type="component" value="Chromosome"/>
</dbReference>
<proteinExistence type="inferred from homology"/>
<dbReference type="GO" id="GO:0003677">
    <property type="term" value="F:DNA binding"/>
    <property type="evidence" value="ECO:0007669"/>
    <property type="project" value="UniProtKB-KW"/>
</dbReference>
<dbReference type="KEGG" id="llf:BCR17_06120"/>
<dbReference type="Gene3D" id="1.10.10.10">
    <property type="entry name" value="Winged helix-like DNA-binding domain superfamily/Winged helix DNA-binding domain"/>
    <property type="match status" value="1"/>
</dbReference>
<dbReference type="RefSeq" id="WP_010000174.1">
    <property type="nucleotide sequence ID" value="NZ_BJMJ01000003.1"/>
</dbReference>
<dbReference type="PANTHER" id="PTHR40083">
    <property type="entry name" value="UPF0122 PROTEIN CBO2450/CLC_2298"/>
    <property type="match status" value="1"/>
</dbReference>
<dbReference type="PANTHER" id="PTHR40083:SF1">
    <property type="entry name" value="UPF0122 PROTEIN YLXM"/>
    <property type="match status" value="1"/>
</dbReference>
<dbReference type="InterPro" id="IPR036388">
    <property type="entry name" value="WH-like_DNA-bd_sf"/>
</dbReference>
<evidence type="ECO:0000256" key="2">
    <source>
        <dbReference type="ARBA" id="ARBA00024764"/>
    </source>
</evidence>
<dbReference type="Pfam" id="PF04297">
    <property type="entry name" value="UPF0122"/>
    <property type="match status" value="1"/>
</dbReference>
<evidence type="ECO:0000313" key="7">
    <source>
        <dbReference type="Proteomes" id="UP000478636"/>
    </source>
</evidence>
<sequence>MNFAEKNQITRLFGFYGGLLTLKQQDYLRYYFEDDYSIVEIAEAEHVSRQAVSDNIKRGIDQLVKYEQVLHLQADFEARAAIEQQVQDYISLYYNKDDQLKQLVSQLMAHEIED</sequence>
<dbReference type="EMBL" id="WSZI01000015">
    <property type="protein sequence ID" value="MWN21489.1"/>
    <property type="molecule type" value="Genomic_DNA"/>
</dbReference>
<evidence type="ECO:0000256" key="1">
    <source>
        <dbReference type="ARBA" id="ARBA00008720"/>
    </source>
</evidence>
<evidence type="ECO:0000313" key="5">
    <source>
        <dbReference type="EMBL" id="QEA44204.1"/>
    </source>
</evidence>
<dbReference type="STRING" id="1246.BCR17_06120"/>
<dbReference type="SUPFAM" id="SSF88659">
    <property type="entry name" value="Sigma3 and sigma4 domains of RNA polymerase sigma factors"/>
    <property type="match status" value="1"/>
</dbReference>
<dbReference type="GeneID" id="66531702"/>
<dbReference type="OrthoDB" id="6392at2"/>
<dbReference type="NCBIfam" id="NF045758">
    <property type="entry name" value="YlxM"/>
    <property type="match status" value="1"/>
</dbReference>
<comment type="similarity">
    <text evidence="1 3">Belongs to the UPF0122 family.</text>
</comment>
<evidence type="ECO:0000313" key="6">
    <source>
        <dbReference type="Proteomes" id="UP000321298"/>
    </source>
</evidence>
<dbReference type="EMBL" id="CP042387">
    <property type="protein sequence ID" value="QEA44204.1"/>
    <property type="molecule type" value="Genomic_DNA"/>
</dbReference>
<gene>
    <name evidence="5" type="ORF">FGL83_05795</name>
    <name evidence="4" type="ORF">GQS40_09170</name>
</gene>
<dbReference type="AlphaFoldDB" id="A0A0Q0YAG8"/>
<keyword evidence="6" id="KW-1185">Reference proteome</keyword>
<comment type="function">
    <text evidence="2 3">Might take part in the signal recognition particle (SRP) pathway. This is inferred from the conservation of its genetic proximity to ftsY/ffh. May be a regulatory protein.</text>
</comment>
<reference evidence="5 6" key="1">
    <citation type="submission" date="2019-06" db="EMBL/GenBank/DDBJ databases">
        <title>Genome analyses of bacteria isolated from kimchi.</title>
        <authorList>
            <person name="Lee S."/>
            <person name="Ahn S."/>
            <person name="Roh S."/>
        </authorList>
    </citation>
    <scope>NUCLEOTIDE SEQUENCE [LARGE SCALE GENOMIC DNA]</scope>
    <source>
        <strain evidence="5 6">CBA3625</strain>
    </source>
</reference>